<dbReference type="InterPro" id="IPR006442">
    <property type="entry name" value="Antitoxin_Phd/YefM"/>
</dbReference>
<dbReference type="EMBL" id="CP089982">
    <property type="protein sequence ID" value="WXA99650.1"/>
    <property type="molecule type" value="Genomic_DNA"/>
</dbReference>
<evidence type="ECO:0000313" key="4">
    <source>
        <dbReference type="Proteomes" id="UP001379533"/>
    </source>
</evidence>
<protein>
    <recommendedName>
        <fullName evidence="2">Antitoxin</fullName>
    </recommendedName>
</protein>
<evidence type="ECO:0000313" key="3">
    <source>
        <dbReference type="EMBL" id="WXA99650.1"/>
    </source>
</evidence>
<keyword evidence="4" id="KW-1185">Reference proteome</keyword>
<dbReference type="Gene3D" id="3.40.1620.10">
    <property type="entry name" value="YefM-like domain"/>
    <property type="match status" value="1"/>
</dbReference>
<gene>
    <name evidence="3" type="ORF">LZC95_22890</name>
</gene>
<dbReference type="SUPFAM" id="SSF143120">
    <property type="entry name" value="YefM-like"/>
    <property type="match status" value="1"/>
</dbReference>
<dbReference type="RefSeq" id="WP_394850291.1">
    <property type="nucleotide sequence ID" value="NZ_CP089982.1"/>
</dbReference>
<sequence length="81" mass="8989">MAANILSASQFKSQCLELLDTVERTGEDIVITKHGRPIARLAPLETRKKSLFGSFKGKSTGDIIGPILPEEDWTFDEDNIK</sequence>
<organism evidence="3 4">
    <name type="scientific">Pendulispora brunnea</name>
    <dbReference type="NCBI Taxonomy" id="2905690"/>
    <lineage>
        <taxon>Bacteria</taxon>
        <taxon>Pseudomonadati</taxon>
        <taxon>Myxococcota</taxon>
        <taxon>Myxococcia</taxon>
        <taxon>Myxococcales</taxon>
        <taxon>Sorangiineae</taxon>
        <taxon>Pendulisporaceae</taxon>
        <taxon>Pendulispora</taxon>
    </lineage>
</organism>
<dbReference type="NCBIfam" id="TIGR01552">
    <property type="entry name" value="phd_fam"/>
    <property type="match status" value="1"/>
</dbReference>
<proteinExistence type="inferred from homology"/>
<dbReference type="Pfam" id="PF02604">
    <property type="entry name" value="PhdYeFM_antitox"/>
    <property type="match status" value="1"/>
</dbReference>
<dbReference type="InterPro" id="IPR036165">
    <property type="entry name" value="YefM-like_sf"/>
</dbReference>
<accession>A0ABZ2KRH5</accession>
<evidence type="ECO:0000256" key="1">
    <source>
        <dbReference type="ARBA" id="ARBA00009981"/>
    </source>
</evidence>
<comment type="function">
    <text evidence="2">Antitoxin component of a type II toxin-antitoxin (TA) system.</text>
</comment>
<dbReference type="Proteomes" id="UP001379533">
    <property type="component" value="Chromosome"/>
</dbReference>
<name>A0ABZ2KRH5_9BACT</name>
<comment type="similarity">
    <text evidence="1 2">Belongs to the phD/YefM antitoxin family.</text>
</comment>
<reference evidence="3 4" key="1">
    <citation type="submission" date="2021-12" db="EMBL/GenBank/DDBJ databases">
        <title>Discovery of the Pendulisporaceae a myxobacterial family with distinct sporulation behavior and unique specialized metabolism.</title>
        <authorList>
            <person name="Garcia R."/>
            <person name="Popoff A."/>
            <person name="Bader C.D."/>
            <person name="Loehr J."/>
            <person name="Walesch S."/>
            <person name="Walt C."/>
            <person name="Boldt J."/>
            <person name="Bunk B."/>
            <person name="Haeckl F.J.F.P.J."/>
            <person name="Gunesch A.P."/>
            <person name="Birkelbach J."/>
            <person name="Nuebel U."/>
            <person name="Pietschmann T."/>
            <person name="Bach T."/>
            <person name="Mueller R."/>
        </authorList>
    </citation>
    <scope>NUCLEOTIDE SEQUENCE [LARGE SCALE GENOMIC DNA]</scope>
    <source>
        <strain evidence="3 4">MSr12523</strain>
    </source>
</reference>
<evidence type="ECO:0000256" key="2">
    <source>
        <dbReference type="RuleBase" id="RU362080"/>
    </source>
</evidence>